<feature type="transmembrane region" description="Helical" evidence="7">
    <location>
        <begin position="171"/>
        <end position="191"/>
    </location>
</feature>
<protein>
    <recommendedName>
        <fullName evidence="10">Major facilitator superfamily (MFS) profile domain-containing protein</fullName>
    </recommendedName>
</protein>
<keyword evidence="5 7" id="KW-1133">Transmembrane helix</keyword>
<dbReference type="GO" id="GO:0022857">
    <property type="term" value="F:transmembrane transporter activity"/>
    <property type="evidence" value="ECO:0007669"/>
    <property type="project" value="InterPro"/>
</dbReference>
<keyword evidence="4 7" id="KW-0812">Transmembrane</keyword>
<evidence type="ECO:0000256" key="7">
    <source>
        <dbReference type="SAM" id="Phobius"/>
    </source>
</evidence>
<evidence type="ECO:0008006" key="10">
    <source>
        <dbReference type="Google" id="ProtNLM"/>
    </source>
</evidence>
<evidence type="ECO:0000313" key="8">
    <source>
        <dbReference type="EMBL" id="PIR45905.1"/>
    </source>
</evidence>
<feature type="transmembrane region" description="Helical" evidence="7">
    <location>
        <begin position="226"/>
        <end position="247"/>
    </location>
</feature>
<evidence type="ECO:0000256" key="2">
    <source>
        <dbReference type="ARBA" id="ARBA00022448"/>
    </source>
</evidence>
<feature type="transmembrane region" description="Helical" evidence="7">
    <location>
        <begin position="103"/>
        <end position="123"/>
    </location>
</feature>
<dbReference type="PANTHER" id="PTHR23517">
    <property type="entry name" value="RESISTANCE PROTEIN MDTM, PUTATIVE-RELATED-RELATED"/>
    <property type="match status" value="1"/>
</dbReference>
<name>A0A2H0RJF0_9BACT</name>
<feature type="transmembrane region" description="Helical" evidence="7">
    <location>
        <begin position="7"/>
        <end position="23"/>
    </location>
</feature>
<dbReference type="Gene3D" id="1.20.1250.20">
    <property type="entry name" value="MFS general substrate transporter like domains"/>
    <property type="match status" value="2"/>
</dbReference>
<dbReference type="Proteomes" id="UP000230431">
    <property type="component" value="Unassembled WGS sequence"/>
</dbReference>
<dbReference type="PANTHER" id="PTHR23517:SF3">
    <property type="entry name" value="INTEGRAL MEMBRANE TRANSPORT PROTEIN"/>
    <property type="match status" value="1"/>
</dbReference>
<evidence type="ECO:0000256" key="5">
    <source>
        <dbReference type="ARBA" id="ARBA00022989"/>
    </source>
</evidence>
<keyword evidence="6 7" id="KW-0472">Membrane</keyword>
<keyword evidence="2" id="KW-0813">Transport</keyword>
<dbReference type="GO" id="GO:0005886">
    <property type="term" value="C:plasma membrane"/>
    <property type="evidence" value="ECO:0007669"/>
    <property type="project" value="UniProtKB-SubCell"/>
</dbReference>
<evidence type="ECO:0000256" key="6">
    <source>
        <dbReference type="ARBA" id="ARBA00023136"/>
    </source>
</evidence>
<feature type="transmembrane region" description="Helical" evidence="7">
    <location>
        <begin position="314"/>
        <end position="334"/>
    </location>
</feature>
<gene>
    <name evidence="8" type="ORF">COV08_02645</name>
</gene>
<keyword evidence="3" id="KW-1003">Cell membrane</keyword>
<feature type="transmembrane region" description="Helical" evidence="7">
    <location>
        <begin position="70"/>
        <end position="91"/>
    </location>
</feature>
<feature type="transmembrane region" description="Helical" evidence="7">
    <location>
        <begin position="43"/>
        <end position="63"/>
    </location>
</feature>
<dbReference type="Pfam" id="PF07690">
    <property type="entry name" value="MFS_1"/>
    <property type="match status" value="2"/>
</dbReference>
<reference evidence="8 9" key="1">
    <citation type="submission" date="2017-09" db="EMBL/GenBank/DDBJ databases">
        <title>Depth-based differentiation of microbial function through sediment-hosted aquifers and enrichment of novel symbionts in the deep terrestrial subsurface.</title>
        <authorList>
            <person name="Probst A.J."/>
            <person name="Ladd B."/>
            <person name="Jarett J.K."/>
            <person name="Geller-Mcgrath D.E."/>
            <person name="Sieber C.M."/>
            <person name="Emerson J.B."/>
            <person name="Anantharaman K."/>
            <person name="Thomas B.C."/>
            <person name="Malmstrom R."/>
            <person name="Stieglmeier M."/>
            <person name="Klingl A."/>
            <person name="Woyke T."/>
            <person name="Ryan C.M."/>
            <person name="Banfield J.F."/>
        </authorList>
    </citation>
    <scope>NUCLEOTIDE SEQUENCE [LARGE SCALE GENOMIC DNA]</scope>
    <source>
        <strain evidence="8">CG10_big_fil_rev_8_21_14_0_10_49_38</strain>
    </source>
</reference>
<dbReference type="EMBL" id="PCYK01000021">
    <property type="protein sequence ID" value="PIR45905.1"/>
    <property type="molecule type" value="Genomic_DNA"/>
</dbReference>
<feature type="transmembrane region" description="Helical" evidence="7">
    <location>
        <begin position="355"/>
        <end position="374"/>
    </location>
</feature>
<dbReference type="AlphaFoldDB" id="A0A2H0RJF0"/>
<comment type="subcellular location">
    <subcellularLocation>
        <location evidence="1">Cell membrane</location>
        <topology evidence="1">Multi-pass membrane protein</topology>
    </subcellularLocation>
</comment>
<dbReference type="SUPFAM" id="SSF103473">
    <property type="entry name" value="MFS general substrate transporter"/>
    <property type="match status" value="1"/>
</dbReference>
<organism evidence="8 9">
    <name type="scientific">Candidatus Vogelbacteria bacterium CG10_big_fil_rev_8_21_14_0_10_49_38</name>
    <dbReference type="NCBI Taxonomy" id="1975043"/>
    <lineage>
        <taxon>Bacteria</taxon>
        <taxon>Candidatus Vogeliibacteriota</taxon>
    </lineage>
</organism>
<feature type="transmembrane region" description="Helical" evidence="7">
    <location>
        <begin position="259"/>
        <end position="278"/>
    </location>
</feature>
<comment type="caution">
    <text evidence="8">The sequence shown here is derived from an EMBL/GenBank/DDBJ whole genome shotgun (WGS) entry which is preliminary data.</text>
</comment>
<feature type="transmembrane region" description="Helical" evidence="7">
    <location>
        <begin position="290"/>
        <end position="308"/>
    </location>
</feature>
<evidence type="ECO:0000256" key="3">
    <source>
        <dbReference type="ARBA" id="ARBA00022475"/>
    </source>
</evidence>
<feature type="transmembrane region" description="Helical" evidence="7">
    <location>
        <begin position="144"/>
        <end position="165"/>
    </location>
</feature>
<feature type="transmembrane region" description="Helical" evidence="7">
    <location>
        <begin position="380"/>
        <end position="398"/>
    </location>
</feature>
<dbReference type="InterPro" id="IPR050171">
    <property type="entry name" value="MFS_Transporters"/>
</dbReference>
<proteinExistence type="predicted"/>
<sequence>MLNRKLRLYTYAGGLFMAVYSSLPGYVNSSFLSQFLPEKSIGWLYAGTSIVSIILMLLAPGWVKRHGSRTMLLILSLTGLLFLSLLTWFGGGGEFAKTGWQTIFIWPLLFFSLYFILGDLARYAMDVYLEHITDNKGTGTTRGIFLTLINLTWLSSPLLAAYLISLGGYRLIYATTGLLFAPLVLITLFGLQNVADTTEAAPNTLRAGLSKLIWSRTAKFAALRRILSLDFLLNFFYAAMVIYTPLYLHNHVGLVWPEIGLTFTVMLLPFVLFELPLGRIADRWLGEKEILIGGFVVLAAATAAITFLDSGYWLVWAALLFLTRTGAAAIEIMKETYLFKKINGKDAEIISLSRINAPFSYLVATTSVSTFLIFFDLRYLFLALGLFLTLSFIPLWSLKDTK</sequence>
<evidence type="ECO:0000256" key="1">
    <source>
        <dbReference type="ARBA" id="ARBA00004651"/>
    </source>
</evidence>
<dbReference type="InterPro" id="IPR036259">
    <property type="entry name" value="MFS_trans_sf"/>
</dbReference>
<evidence type="ECO:0000256" key="4">
    <source>
        <dbReference type="ARBA" id="ARBA00022692"/>
    </source>
</evidence>
<dbReference type="InterPro" id="IPR011701">
    <property type="entry name" value="MFS"/>
</dbReference>
<evidence type="ECO:0000313" key="9">
    <source>
        <dbReference type="Proteomes" id="UP000230431"/>
    </source>
</evidence>
<accession>A0A2H0RJF0</accession>